<dbReference type="STRING" id="133412.A0A1R1YFS8"/>
<dbReference type="InterPro" id="IPR001314">
    <property type="entry name" value="Peptidase_S1A"/>
</dbReference>
<sequence>MKISFRLIPLIALISKSWQYEISINDKPVSENDIPIEAFIINGVPAKKAEYPFISQLYISSDNGVSFGFSCTGSLIADQYVVTAAHCMYGDDNQQRKNSELYLNIGNDKLATSADIPKFYKVTNVYMNNYISNNLMDIALLKLDRKVASSIATPVKVYPYKITDKLPVEVAGFGVTNIKENKVSSQLMKTSISVSSSSQCKKFNPGWVNNSGPSVCSISQDGHDSCQGDSGGPMVTKINNINTLVGLTSWGQSMIQGSPVLCGDNTIAFYTRAAYFVIWVASIIGVDYNTLIQL</sequence>
<dbReference type="SUPFAM" id="SSF50494">
    <property type="entry name" value="Trypsin-like serine proteases"/>
    <property type="match status" value="1"/>
</dbReference>
<feature type="signal peptide" evidence="5">
    <location>
        <begin position="1"/>
        <end position="19"/>
    </location>
</feature>
<dbReference type="InterPro" id="IPR033116">
    <property type="entry name" value="TRYPSIN_SER"/>
</dbReference>
<name>A0A1R1YFS8_9FUNG</name>
<keyword evidence="4" id="KW-0720">Serine protease</keyword>
<reference evidence="7 8" key="1">
    <citation type="submission" date="2017-01" db="EMBL/GenBank/DDBJ databases">
        <authorList>
            <person name="Mah S.A."/>
            <person name="Swanson W.J."/>
            <person name="Moy G.W."/>
            <person name="Vacquier V.D."/>
        </authorList>
    </citation>
    <scope>NUCLEOTIDE SEQUENCE [LARGE SCALE GENOMIC DNA]</scope>
    <source>
        <strain evidence="7 8">GSMNP</strain>
    </source>
</reference>
<dbReference type="OrthoDB" id="6380398at2759"/>
<evidence type="ECO:0000256" key="1">
    <source>
        <dbReference type="ARBA" id="ARBA00022670"/>
    </source>
</evidence>
<dbReference type="InterPro" id="IPR043504">
    <property type="entry name" value="Peptidase_S1_PA_chymotrypsin"/>
</dbReference>
<evidence type="ECO:0000256" key="3">
    <source>
        <dbReference type="ARBA" id="ARBA00023157"/>
    </source>
</evidence>
<dbReference type="PROSITE" id="PS00134">
    <property type="entry name" value="TRYPSIN_HIS"/>
    <property type="match status" value="1"/>
</dbReference>
<dbReference type="PROSITE" id="PS00135">
    <property type="entry name" value="TRYPSIN_SER"/>
    <property type="match status" value="1"/>
</dbReference>
<keyword evidence="1 4" id="KW-0645">Protease</keyword>
<evidence type="ECO:0000256" key="2">
    <source>
        <dbReference type="ARBA" id="ARBA00022801"/>
    </source>
</evidence>
<evidence type="ECO:0000259" key="6">
    <source>
        <dbReference type="PROSITE" id="PS50240"/>
    </source>
</evidence>
<dbReference type="SMART" id="SM00020">
    <property type="entry name" value="Tryp_SPc"/>
    <property type="match status" value="1"/>
</dbReference>
<dbReference type="InterPro" id="IPR009003">
    <property type="entry name" value="Peptidase_S1_PA"/>
</dbReference>
<feature type="domain" description="Peptidase S1" evidence="6">
    <location>
        <begin position="40"/>
        <end position="285"/>
    </location>
</feature>
<dbReference type="CDD" id="cd00190">
    <property type="entry name" value="Tryp_SPc"/>
    <property type="match status" value="1"/>
</dbReference>
<dbReference type="GO" id="GO:0004252">
    <property type="term" value="F:serine-type endopeptidase activity"/>
    <property type="evidence" value="ECO:0007669"/>
    <property type="project" value="InterPro"/>
</dbReference>
<dbReference type="PROSITE" id="PS50240">
    <property type="entry name" value="TRYPSIN_DOM"/>
    <property type="match status" value="1"/>
</dbReference>
<accession>A0A1R1YFS8</accession>
<keyword evidence="2 4" id="KW-0378">Hydrolase</keyword>
<dbReference type="PANTHER" id="PTHR24264">
    <property type="entry name" value="TRYPSIN-RELATED"/>
    <property type="match status" value="1"/>
</dbReference>
<evidence type="ECO:0000313" key="7">
    <source>
        <dbReference type="EMBL" id="OMJ25768.1"/>
    </source>
</evidence>
<dbReference type="Proteomes" id="UP000187283">
    <property type="component" value="Unassembled WGS sequence"/>
</dbReference>
<evidence type="ECO:0000313" key="8">
    <source>
        <dbReference type="Proteomes" id="UP000187283"/>
    </source>
</evidence>
<gene>
    <name evidence="7" type="ORF">AYI70_g670</name>
</gene>
<dbReference type="GO" id="GO:0006508">
    <property type="term" value="P:proteolysis"/>
    <property type="evidence" value="ECO:0007669"/>
    <property type="project" value="UniProtKB-KW"/>
</dbReference>
<dbReference type="PRINTS" id="PR00722">
    <property type="entry name" value="CHYMOTRYPSIN"/>
</dbReference>
<dbReference type="EMBL" id="LSSN01000114">
    <property type="protein sequence ID" value="OMJ25768.1"/>
    <property type="molecule type" value="Genomic_DNA"/>
</dbReference>
<dbReference type="InterPro" id="IPR050127">
    <property type="entry name" value="Serine_Proteases_S1"/>
</dbReference>
<comment type="caution">
    <text evidence="7">The sequence shown here is derived from an EMBL/GenBank/DDBJ whole genome shotgun (WGS) entry which is preliminary data.</text>
</comment>
<evidence type="ECO:0000256" key="4">
    <source>
        <dbReference type="RuleBase" id="RU363034"/>
    </source>
</evidence>
<feature type="chain" id="PRO_5012616234" evidence="5">
    <location>
        <begin position="20"/>
        <end position="294"/>
    </location>
</feature>
<dbReference type="PANTHER" id="PTHR24264:SF69">
    <property type="entry name" value="TRYPSIN-3"/>
    <property type="match status" value="1"/>
</dbReference>
<dbReference type="Pfam" id="PF00089">
    <property type="entry name" value="Trypsin"/>
    <property type="match status" value="1"/>
</dbReference>
<organism evidence="7 8">
    <name type="scientific">Smittium culicis</name>
    <dbReference type="NCBI Taxonomy" id="133412"/>
    <lineage>
        <taxon>Eukaryota</taxon>
        <taxon>Fungi</taxon>
        <taxon>Fungi incertae sedis</taxon>
        <taxon>Zoopagomycota</taxon>
        <taxon>Kickxellomycotina</taxon>
        <taxon>Harpellomycetes</taxon>
        <taxon>Harpellales</taxon>
        <taxon>Legeriomycetaceae</taxon>
        <taxon>Smittium</taxon>
    </lineage>
</organism>
<proteinExistence type="predicted"/>
<protein>
    <submittedName>
        <fullName evidence="7">Kallikrein-10</fullName>
    </submittedName>
</protein>
<dbReference type="Gene3D" id="2.40.10.10">
    <property type="entry name" value="Trypsin-like serine proteases"/>
    <property type="match status" value="1"/>
</dbReference>
<keyword evidence="8" id="KW-1185">Reference proteome</keyword>
<dbReference type="InterPro" id="IPR001254">
    <property type="entry name" value="Trypsin_dom"/>
</dbReference>
<dbReference type="InterPro" id="IPR018114">
    <property type="entry name" value="TRYPSIN_HIS"/>
</dbReference>
<dbReference type="AlphaFoldDB" id="A0A1R1YFS8"/>
<keyword evidence="3" id="KW-1015">Disulfide bond</keyword>
<keyword evidence="5" id="KW-0732">Signal</keyword>
<evidence type="ECO:0000256" key="5">
    <source>
        <dbReference type="SAM" id="SignalP"/>
    </source>
</evidence>
<dbReference type="GO" id="GO:0005615">
    <property type="term" value="C:extracellular space"/>
    <property type="evidence" value="ECO:0007669"/>
    <property type="project" value="TreeGrafter"/>
</dbReference>